<evidence type="ECO:0000313" key="9">
    <source>
        <dbReference type="EMBL" id="KIJ04462.1"/>
    </source>
</evidence>
<dbReference type="InterPro" id="IPR050364">
    <property type="entry name" value="Cytochrome_P450_fung"/>
</dbReference>
<evidence type="ECO:0000256" key="2">
    <source>
        <dbReference type="ARBA" id="ARBA00010617"/>
    </source>
</evidence>
<dbReference type="AlphaFoldDB" id="A0A0C9T877"/>
<keyword evidence="4" id="KW-0479">Metal-binding</keyword>
<dbReference type="EMBL" id="KN821810">
    <property type="protein sequence ID" value="KIJ04462.1"/>
    <property type="molecule type" value="Genomic_DNA"/>
</dbReference>
<reference evidence="10" key="2">
    <citation type="submission" date="2015-01" db="EMBL/GenBank/DDBJ databases">
        <title>Evolutionary Origins and Diversification of the Mycorrhizal Mutualists.</title>
        <authorList>
            <consortium name="DOE Joint Genome Institute"/>
            <consortium name="Mycorrhizal Genomics Consortium"/>
            <person name="Kohler A."/>
            <person name="Kuo A."/>
            <person name="Nagy L.G."/>
            <person name="Floudas D."/>
            <person name="Copeland A."/>
            <person name="Barry K.W."/>
            <person name="Cichocki N."/>
            <person name="Veneault-Fourrey C."/>
            <person name="LaButti K."/>
            <person name="Lindquist E.A."/>
            <person name="Lipzen A."/>
            <person name="Lundell T."/>
            <person name="Morin E."/>
            <person name="Murat C."/>
            <person name="Riley R."/>
            <person name="Ohm R."/>
            <person name="Sun H."/>
            <person name="Tunlid A."/>
            <person name="Henrissat B."/>
            <person name="Grigoriev I.V."/>
            <person name="Hibbett D.S."/>
            <person name="Martin F."/>
        </authorList>
    </citation>
    <scope>NUCLEOTIDE SEQUENCE [LARGE SCALE GENOMIC DNA]</scope>
    <source>
        <strain evidence="10">ATCC 200175</strain>
    </source>
</reference>
<name>A0A0C9T877_PAXIN</name>
<organism evidence="9 10">
    <name type="scientific">Paxillus involutus ATCC 200175</name>
    <dbReference type="NCBI Taxonomy" id="664439"/>
    <lineage>
        <taxon>Eukaryota</taxon>
        <taxon>Fungi</taxon>
        <taxon>Dikarya</taxon>
        <taxon>Basidiomycota</taxon>
        <taxon>Agaricomycotina</taxon>
        <taxon>Agaricomycetes</taxon>
        <taxon>Agaricomycetidae</taxon>
        <taxon>Boletales</taxon>
        <taxon>Paxilineae</taxon>
        <taxon>Paxillaceae</taxon>
        <taxon>Paxillus</taxon>
    </lineage>
</organism>
<dbReference type="HOGENOM" id="CLU_001570_2_2_1"/>
<dbReference type="Proteomes" id="UP000053647">
    <property type="component" value="Unassembled WGS sequence"/>
</dbReference>
<keyword evidence="6" id="KW-0408">Iron</keyword>
<keyword evidence="7" id="KW-0503">Monooxygenase</keyword>
<accession>A0A0C9T877</accession>
<evidence type="ECO:0008006" key="11">
    <source>
        <dbReference type="Google" id="ProtNLM"/>
    </source>
</evidence>
<dbReference type="GO" id="GO:0004497">
    <property type="term" value="F:monooxygenase activity"/>
    <property type="evidence" value="ECO:0007669"/>
    <property type="project" value="UniProtKB-KW"/>
</dbReference>
<dbReference type="InterPro" id="IPR001128">
    <property type="entry name" value="Cyt_P450"/>
</dbReference>
<dbReference type="GO" id="GO:0005506">
    <property type="term" value="F:iron ion binding"/>
    <property type="evidence" value="ECO:0007669"/>
    <property type="project" value="InterPro"/>
</dbReference>
<dbReference type="Gene3D" id="1.10.630.10">
    <property type="entry name" value="Cytochrome P450"/>
    <property type="match status" value="1"/>
</dbReference>
<reference evidence="9 10" key="1">
    <citation type="submission" date="2014-06" db="EMBL/GenBank/DDBJ databases">
        <authorList>
            <consortium name="DOE Joint Genome Institute"/>
            <person name="Kuo A."/>
            <person name="Kohler A."/>
            <person name="Nagy L.G."/>
            <person name="Floudas D."/>
            <person name="Copeland A."/>
            <person name="Barry K.W."/>
            <person name="Cichocki N."/>
            <person name="Veneault-Fourrey C."/>
            <person name="LaButti K."/>
            <person name="Lindquist E.A."/>
            <person name="Lipzen A."/>
            <person name="Lundell T."/>
            <person name="Morin E."/>
            <person name="Murat C."/>
            <person name="Sun H."/>
            <person name="Tunlid A."/>
            <person name="Henrissat B."/>
            <person name="Grigoriev I.V."/>
            <person name="Hibbett D.S."/>
            <person name="Martin F."/>
            <person name="Nordberg H.P."/>
            <person name="Cantor M.N."/>
            <person name="Hua S.X."/>
        </authorList>
    </citation>
    <scope>NUCLEOTIDE SEQUENCE [LARGE SCALE GENOMIC DNA]</scope>
    <source>
        <strain evidence="9 10">ATCC 200175</strain>
    </source>
</reference>
<evidence type="ECO:0000256" key="6">
    <source>
        <dbReference type="ARBA" id="ARBA00023004"/>
    </source>
</evidence>
<evidence type="ECO:0000256" key="7">
    <source>
        <dbReference type="ARBA" id="ARBA00023033"/>
    </source>
</evidence>
<proteinExistence type="inferred from homology"/>
<dbReference type="OrthoDB" id="2685439at2759"/>
<feature type="chain" id="PRO_5002220313" description="Cytochrome P450" evidence="8">
    <location>
        <begin position="28"/>
        <end position="171"/>
    </location>
</feature>
<comment type="similarity">
    <text evidence="2">Belongs to the cytochrome P450 family.</text>
</comment>
<dbReference type="SUPFAM" id="SSF48264">
    <property type="entry name" value="Cytochrome P450"/>
    <property type="match status" value="1"/>
</dbReference>
<evidence type="ECO:0000256" key="4">
    <source>
        <dbReference type="ARBA" id="ARBA00022723"/>
    </source>
</evidence>
<dbReference type="Pfam" id="PF00067">
    <property type="entry name" value="p450"/>
    <property type="match status" value="1"/>
</dbReference>
<keyword evidence="3" id="KW-0349">Heme</keyword>
<dbReference type="PANTHER" id="PTHR46300">
    <property type="entry name" value="P450, PUTATIVE (EUROFUNG)-RELATED-RELATED"/>
    <property type="match status" value="1"/>
</dbReference>
<evidence type="ECO:0000313" key="10">
    <source>
        <dbReference type="Proteomes" id="UP000053647"/>
    </source>
</evidence>
<dbReference type="PANTHER" id="PTHR46300:SF4">
    <property type="entry name" value="CYTOCHROME P450 98A3"/>
    <property type="match status" value="1"/>
</dbReference>
<evidence type="ECO:0000256" key="1">
    <source>
        <dbReference type="ARBA" id="ARBA00001971"/>
    </source>
</evidence>
<dbReference type="InterPro" id="IPR036396">
    <property type="entry name" value="Cyt_P450_sf"/>
</dbReference>
<keyword evidence="8" id="KW-0732">Signal</keyword>
<dbReference type="GO" id="GO:0020037">
    <property type="term" value="F:heme binding"/>
    <property type="evidence" value="ECO:0007669"/>
    <property type="project" value="InterPro"/>
</dbReference>
<keyword evidence="10" id="KW-1185">Reference proteome</keyword>
<evidence type="ECO:0000256" key="5">
    <source>
        <dbReference type="ARBA" id="ARBA00023002"/>
    </source>
</evidence>
<feature type="signal peptide" evidence="8">
    <location>
        <begin position="1"/>
        <end position="27"/>
    </location>
</feature>
<keyword evidence="5" id="KW-0560">Oxidoreductase</keyword>
<sequence length="171" mass="19701">MYSSLLFATLCFVFLLVHLKKRGKADAEKLPPGPPPIPILGNIRGIDTHRPWKTYAKWGEKYGGIIYTRLLGQEIIVINSENVAQDLLDRRSQNYSSRPASLIPINELLGTEFSSIFLPYGERWRLHRRLFHQAFHLNTAPSFRSIQMQKAHDLIRNLLSAPNNYPTHLHM</sequence>
<comment type="cofactor">
    <cofactor evidence="1">
        <name>heme</name>
        <dbReference type="ChEBI" id="CHEBI:30413"/>
    </cofactor>
</comment>
<dbReference type="GO" id="GO:0016705">
    <property type="term" value="F:oxidoreductase activity, acting on paired donors, with incorporation or reduction of molecular oxygen"/>
    <property type="evidence" value="ECO:0007669"/>
    <property type="project" value="InterPro"/>
</dbReference>
<evidence type="ECO:0000256" key="8">
    <source>
        <dbReference type="SAM" id="SignalP"/>
    </source>
</evidence>
<protein>
    <recommendedName>
        <fullName evidence="11">Cytochrome P450</fullName>
    </recommendedName>
</protein>
<gene>
    <name evidence="9" type="ORF">PAXINDRAFT_94685</name>
</gene>
<evidence type="ECO:0000256" key="3">
    <source>
        <dbReference type="ARBA" id="ARBA00022617"/>
    </source>
</evidence>